<organism evidence="1 2">
    <name type="scientific">Pseudosporangium ferrugineum</name>
    <dbReference type="NCBI Taxonomy" id="439699"/>
    <lineage>
        <taxon>Bacteria</taxon>
        <taxon>Bacillati</taxon>
        <taxon>Actinomycetota</taxon>
        <taxon>Actinomycetes</taxon>
        <taxon>Micromonosporales</taxon>
        <taxon>Micromonosporaceae</taxon>
        <taxon>Pseudosporangium</taxon>
    </lineage>
</organism>
<evidence type="ECO:0000313" key="1">
    <source>
        <dbReference type="EMBL" id="PRY28782.1"/>
    </source>
</evidence>
<dbReference type="AlphaFoldDB" id="A0A2T0S5U0"/>
<gene>
    <name evidence="1" type="ORF">CLV70_10785</name>
</gene>
<keyword evidence="2" id="KW-1185">Reference proteome</keyword>
<dbReference type="Proteomes" id="UP000239209">
    <property type="component" value="Unassembled WGS sequence"/>
</dbReference>
<evidence type="ECO:0000313" key="2">
    <source>
        <dbReference type="Proteomes" id="UP000239209"/>
    </source>
</evidence>
<accession>A0A2T0S5U0</accession>
<name>A0A2T0S5U0_9ACTN</name>
<sequence>MTDCTGASLRVEGQEDMPIRTSMTDCTGASLRVEGQEDMPKVDTE</sequence>
<proteinExistence type="predicted"/>
<comment type="caution">
    <text evidence="1">The sequence shown here is derived from an EMBL/GenBank/DDBJ whole genome shotgun (WGS) entry which is preliminary data.</text>
</comment>
<dbReference type="EMBL" id="PVZG01000007">
    <property type="protein sequence ID" value="PRY28782.1"/>
    <property type="molecule type" value="Genomic_DNA"/>
</dbReference>
<reference evidence="1 2" key="1">
    <citation type="submission" date="2018-03" db="EMBL/GenBank/DDBJ databases">
        <title>Genomic Encyclopedia of Archaeal and Bacterial Type Strains, Phase II (KMG-II): from individual species to whole genera.</title>
        <authorList>
            <person name="Goeker M."/>
        </authorList>
    </citation>
    <scope>NUCLEOTIDE SEQUENCE [LARGE SCALE GENOMIC DNA]</scope>
    <source>
        <strain evidence="1 2">DSM 45348</strain>
    </source>
</reference>
<protein>
    <submittedName>
        <fullName evidence="1">Uncharacterized protein</fullName>
    </submittedName>
</protein>